<dbReference type="AlphaFoldDB" id="A0A8K1GY17"/>
<name>A0A8K1GY17_9PASS</name>
<evidence type="ECO:0000313" key="1">
    <source>
        <dbReference type="EMBL" id="TRZ25961.1"/>
    </source>
</evidence>
<protein>
    <submittedName>
        <fullName evidence="1">Uncharacterized protein</fullName>
    </submittedName>
</protein>
<comment type="caution">
    <text evidence="1">The sequence shown here is derived from an EMBL/GenBank/DDBJ whole genome shotgun (WGS) entry which is preliminary data.</text>
</comment>
<keyword evidence="2" id="KW-1185">Reference proteome</keyword>
<proteinExistence type="predicted"/>
<evidence type="ECO:0000313" key="2">
    <source>
        <dbReference type="Proteomes" id="UP000796761"/>
    </source>
</evidence>
<reference evidence="1" key="1">
    <citation type="submission" date="2019-04" db="EMBL/GenBank/DDBJ databases">
        <title>Genome assembly of Zosterops borbonicus 15179.</title>
        <authorList>
            <person name="Leroy T."/>
            <person name="Anselmetti Y."/>
            <person name="Tilak M.-K."/>
            <person name="Nabholz B."/>
        </authorList>
    </citation>
    <scope>NUCLEOTIDE SEQUENCE</scope>
    <source>
        <strain evidence="1">HGM_15179</strain>
        <tissue evidence="1">Muscle</tissue>
    </source>
</reference>
<dbReference type="Proteomes" id="UP000796761">
    <property type="component" value="Unassembled WGS sequence"/>
</dbReference>
<sequence>MMVCCGTVCGVASGRDAADCDDSEWPGSSARIYGWVHLLKPQKEKEFVLVQQGRDWQRQSCVWQGLALAIWTEFELALPPKGTEINEHKLTQWDVWTEPWARLSLPKQRGFLEEAHAGMRKGVGKPKTNEASNTLEVIVNDGPQRELPFVSRKYMSKEFKRYILPTPREVNLGLALPSTEELQMSSSVLQPSAIETALLNGVFTMANGTISSLKEQANSSQKTGAIH</sequence>
<accession>A0A8K1GY17</accession>
<organism evidence="1 2">
    <name type="scientific">Zosterops borbonicus</name>
    <dbReference type="NCBI Taxonomy" id="364589"/>
    <lineage>
        <taxon>Eukaryota</taxon>
        <taxon>Metazoa</taxon>
        <taxon>Chordata</taxon>
        <taxon>Craniata</taxon>
        <taxon>Vertebrata</taxon>
        <taxon>Euteleostomi</taxon>
        <taxon>Archelosauria</taxon>
        <taxon>Archosauria</taxon>
        <taxon>Dinosauria</taxon>
        <taxon>Saurischia</taxon>
        <taxon>Theropoda</taxon>
        <taxon>Coelurosauria</taxon>
        <taxon>Aves</taxon>
        <taxon>Neognathae</taxon>
        <taxon>Neoaves</taxon>
        <taxon>Telluraves</taxon>
        <taxon>Australaves</taxon>
        <taxon>Passeriformes</taxon>
        <taxon>Sylvioidea</taxon>
        <taxon>Zosteropidae</taxon>
        <taxon>Zosterops</taxon>
    </lineage>
</organism>
<gene>
    <name evidence="1" type="ORF">HGM15179_001084</name>
</gene>
<dbReference type="EMBL" id="SWJQ01000019">
    <property type="protein sequence ID" value="TRZ25961.1"/>
    <property type="molecule type" value="Genomic_DNA"/>
</dbReference>